<dbReference type="PANTHER" id="PTHR45626:SF52">
    <property type="entry name" value="SINGLE-STRANDED DNA-DEPENDENT ATPASE (EUROFUNG)"/>
    <property type="match status" value="1"/>
</dbReference>
<feature type="domain" description="SNF2 N-terminal" evidence="4">
    <location>
        <begin position="827"/>
        <end position="886"/>
    </location>
</feature>
<protein>
    <recommendedName>
        <fullName evidence="4">SNF2 N-terminal domain-containing protein</fullName>
    </recommendedName>
</protein>
<dbReference type="InterPro" id="IPR038718">
    <property type="entry name" value="SNF2-like_sf"/>
</dbReference>
<sequence length="901" mass="100018">MQPAGPTPDLFSGILLDPNVGSQMSLINLDETDYNLASALTEWGDNMALPDLYPPQSTPISYQEISYSPSVVPNSIQSTGQSAISTDDEETICYGMLHDVDVKLVGEMRTTDANLGESEAGYRRFELCEQQDHIILCFHNDGKEFGYLRSGVGKTLAPLLAKPYVEFEPITLTSNLKLAKPAEAIVKVDINVYGPRRAADEVGNALSRGKLWLQKSGHARREVAYDNPHFLPLKVHGIQMQAVQPVSQIVKDGLVKKKHREERMRKMVEEVYKSLDNTRHLDVVEGGNRITRKLLKYRHRITKARAKQDTQPDERGGGILADEMGMGKSLSILALIANTLDDGKNEWAQQQNRRCRRQGGRLRHSPLYRLLFVTLLPLNRSPIRPAALHDSSDDDIAVPKPVLQHLKHLDSLPLHCMPLGAQSKPSNAEGPLAVSCHGWNSENVKGHLRQLWELSLITDPPFNRIDVAPDLHVVVPVNLVLVTIFIGTDSAVDEGLIGRNGLPAKRPSDFPDMQPAGPTPDLFSGILLDPNVGSQMSLINLDETDYNLASALTEWGDNMALPDLYPPQSTPISYQEISYSPSVVPNSIQSTGQSAISTDDEETICYGMLHDVDVKLVGEMRTTDANLGESEAGYRRFELCEQQDHIILCFHNDGKEFGYLRSGVGKTLAPLLAKPYVEFEPITLTSNLKLAKPAEAIVKVDINVYGPRRAADEVGNALSRGKLWLQKSGHARREVAYDNPHFLPLKVHGIQMQAVQPVSQIVKDGLVKKKHREERMRKMVEEVYKSLDNTRHLDVVEGGNRITRKLLKYRHRITKARAKQDTQPDERGGGILADEMGMGKSLSILALIANTLDDGKNEWAQQQTDGAEGKEALRHSRSTLVVVPSAQRCSQISQIRQTLLI</sequence>
<dbReference type="OrthoDB" id="448448at2759"/>
<dbReference type="AlphaFoldDB" id="Q2H1X8"/>
<organism evidence="5 6">
    <name type="scientific">Chaetomium globosum (strain ATCC 6205 / CBS 148.51 / DSM 1962 / NBRC 6347 / NRRL 1970)</name>
    <name type="common">Soil fungus</name>
    <dbReference type="NCBI Taxonomy" id="306901"/>
    <lineage>
        <taxon>Eukaryota</taxon>
        <taxon>Fungi</taxon>
        <taxon>Dikarya</taxon>
        <taxon>Ascomycota</taxon>
        <taxon>Pezizomycotina</taxon>
        <taxon>Sordariomycetes</taxon>
        <taxon>Sordariomycetidae</taxon>
        <taxon>Sordariales</taxon>
        <taxon>Chaetomiaceae</taxon>
        <taxon>Chaetomium</taxon>
    </lineage>
</organism>
<keyword evidence="1" id="KW-0547">Nucleotide-binding</keyword>
<gene>
    <name evidence="5" type="ORF">CHGG_04218</name>
</gene>
<keyword evidence="2" id="KW-0378">Hydrolase</keyword>
<dbReference type="InterPro" id="IPR027417">
    <property type="entry name" value="P-loop_NTPase"/>
</dbReference>
<dbReference type="HOGENOM" id="CLU_321587_0_0_1"/>
<dbReference type="GO" id="GO:0016787">
    <property type="term" value="F:hydrolase activity"/>
    <property type="evidence" value="ECO:0007669"/>
    <property type="project" value="UniProtKB-KW"/>
</dbReference>
<evidence type="ECO:0000313" key="5">
    <source>
        <dbReference type="EMBL" id="EAQ87599.1"/>
    </source>
</evidence>
<dbReference type="STRING" id="306901.Q2H1X8"/>
<dbReference type="GO" id="GO:0005524">
    <property type="term" value="F:ATP binding"/>
    <property type="evidence" value="ECO:0007669"/>
    <property type="project" value="UniProtKB-KW"/>
</dbReference>
<evidence type="ECO:0000256" key="2">
    <source>
        <dbReference type="ARBA" id="ARBA00022801"/>
    </source>
</evidence>
<dbReference type="GO" id="GO:0008094">
    <property type="term" value="F:ATP-dependent activity, acting on DNA"/>
    <property type="evidence" value="ECO:0007669"/>
    <property type="project" value="TreeGrafter"/>
</dbReference>
<evidence type="ECO:0000256" key="3">
    <source>
        <dbReference type="ARBA" id="ARBA00022840"/>
    </source>
</evidence>
<keyword evidence="6" id="KW-1185">Reference proteome</keyword>
<proteinExistence type="predicted"/>
<dbReference type="eggNOG" id="KOG1001">
    <property type="taxonomic scope" value="Eukaryota"/>
</dbReference>
<dbReference type="InterPro" id="IPR000330">
    <property type="entry name" value="SNF2_N"/>
</dbReference>
<dbReference type="GO" id="GO:0005634">
    <property type="term" value="C:nucleus"/>
    <property type="evidence" value="ECO:0007669"/>
    <property type="project" value="TreeGrafter"/>
</dbReference>
<name>Q2H1X8_CHAGB</name>
<evidence type="ECO:0000256" key="1">
    <source>
        <dbReference type="ARBA" id="ARBA00022741"/>
    </source>
</evidence>
<dbReference type="Gene3D" id="3.40.50.10810">
    <property type="entry name" value="Tandem AAA-ATPase domain"/>
    <property type="match status" value="2"/>
</dbReference>
<dbReference type="RefSeq" id="XP_001223432.1">
    <property type="nucleotide sequence ID" value="XM_001223431.1"/>
</dbReference>
<dbReference type="SUPFAM" id="SSF52540">
    <property type="entry name" value="P-loop containing nucleoside triphosphate hydrolases"/>
    <property type="match status" value="2"/>
</dbReference>
<dbReference type="GeneID" id="4392248"/>
<dbReference type="PANTHER" id="PTHR45626">
    <property type="entry name" value="TRANSCRIPTION TERMINATION FACTOR 2-RELATED"/>
    <property type="match status" value="1"/>
</dbReference>
<evidence type="ECO:0000259" key="4">
    <source>
        <dbReference type="Pfam" id="PF00176"/>
    </source>
</evidence>
<keyword evidence="3" id="KW-0067">ATP-binding</keyword>
<reference evidence="6" key="1">
    <citation type="journal article" date="2015" name="Genome Announc.">
        <title>Draft genome sequence of the cellulolytic fungus Chaetomium globosum.</title>
        <authorList>
            <person name="Cuomo C.A."/>
            <person name="Untereiner W.A."/>
            <person name="Ma L.-J."/>
            <person name="Grabherr M."/>
            <person name="Birren B.W."/>
        </authorList>
    </citation>
    <scope>NUCLEOTIDE SEQUENCE [LARGE SCALE GENOMIC DNA]</scope>
    <source>
        <strain evidence="6">ATCC 6205 / CBS 148.51 / DSM 1962 / NBRC 6347 / NRRL 1970</strain>
    </source>
</reference>
<dbReference type="GO" id="GO:0006281">
    <property type="term" value="P:DNA repair"/>
    <property type="evidence" value="ECO:0007669"/>
    <property type="project" value="TreeGrafter"/>
</dbReference>
<dbReference type="VEuPathDB" id="FungiDB:CHGG_04218"/>
<evidence type="ECO:0000313" key="6">
    <source>
        <dbReference type="Proteomes" id="UP000001056"/>
    </source>
</evidence>
<accession>Q2H1X8</accession>
<dbReference type="EMBL" id="CH408032">
    <property type="protein sequence ID" value="EAQ87599.1"/>
    <property type="molecule type" value="Genomic_DNA"/>
</dbReference>
<dbReference type="InParanoid" id="Q2H1X8"/>
<dbReference type="Pfam" id="PF00176">
    <property type="entry name" value="SNF2-rel_dom"/>
    <property type="match status" value="1"/>
</dbReference>
<dbReference type="InterPro" id="IPR050628">
    <property type="entry name" value="SNF2_RAD54_helicase_TF"/>
</dbReference>
<dbReference type="Proteomes" id="UP000001056">
    <property type="component" value="Unassembled WGS sequence"/>
</dbReference>